<evidence type="ECO:0008006" key="3">
    <source>
        <dbReference type="Google" id="ProtNLM"/>
    </source>
</evidence>
<evidence type="ECO:0000313" key="1">
    <source>
        <dbReference type="EMBL" id="NRO34417.1"/>
    </source>
</evidence>
<dbReference type="InterPro" id="IPR013324">
    <property type="entry name" value="RNA_pol_sigma_r3/r4-like"/>
</dbReference>
<dbReference type="EMBL" id="WCHB01000014">
    <property type="protein sequence ID" value="NRO34417.1"/>
    <property type="molecule type" value="Genomic_DNA"/>
</dbReference>
<accession>A0A9Q5BYZ7</accession>
<dbReference type="Proteomes" id="UP000651333">
    <property type="component" value="Unassembled WGS sequence"/>
</dbReference>
<gene>
    <name evidence="1" type="ORF">IMAU30003_00654</name>
</gene>
<proteinExistence type="predicted"/>
<dbReference type="AlphaFoldDB" id="A0A9Q5BYZ7"/>
<reference evidence="1" key="1">
    <citation type="submission" date="2019-09" db="EMBL/GenBank/DDBJ databases">
        <title>Comparative genomic analysis of Lactobacillus helveticus.</title>
        <authorList>
            <person name="Zhang H."/>
            <person name="Chen Y."/>
            <person name="Zhong Z."/>
        </authorList>
    </citation>
    <scope>NUCLEOTIDE SEQUENCE</scope>
    <source>
        <strain evidence="1">IMAU30003</strain>
    </source>
</reference>
<sequence>MISQNSFRKAWENRKLVGGALKAAHVRPDYHLYEDLFQEGLIVYAEMLEELATNKARTEIDKLSFKKVLWRTLNRLKREQRVCERSTNMDEAYDLGEEADWNNLVVLKQEVNKLSKIEQVIFYDHLLSNKKITELAAEYRISRRTLTRLKHDLLVKLRKMPVK</sequence>
<comment type="caution">
    <text evidence="1">The sequence shown here is derived from an EMBL/GenBank/DDBJ whole genome shotgun (WGS) entry which is preliminary data.</text>
</comment>
<protein>
    <recommendedName>
        <fullName evidence="3">Sigma-70 family RNA polymerase sigma factor</fullName>
    </recommendedName>
</protein>
<dbReference type="SUPFAM" id="SSF88659">
    <property type="entry name" value="Sigma3 and sigma4 domains of RNA polymerase sigma factors"/>
    <property type="match status" value="1"/>
</dbReference>
<name>A0A9Q5BYZ7_LACHE</name>
<organism evidence="1 2">
    <name type="scientific">Lactobacillus helveticus</name>
    <name type="common">Lactobacillus suntoryeus</name>
    <dbReference type="NCBI Taxonomy" id="1587"/>
    <lineage>
        <taxon>Bacteria</taxon>
        <taxon>Bacillati</taxon>
        <taxon>Bacillota</taxon>
        <taxon>Bacilli</taxon>
        <taxon>Lactobacillales</taxon>
        <taxon>Lactobacillaceae</taxon>
        <taxon>Lactobacillus</taxon>
    </lineage>
</organism>
<evidence type="ECO:0000313" key="2">
    <source>
        <dbReference type="Proteomes" id="UP000651333"/>
    </source>
</evidence>